<dbReference type="PANTHER" id="PTHR43190:SF3">
    <property type="entry name" value="N-ACETYL-D-GLUCOSAMINE KINASE"/>
    <property type="match status" value="1"/>
</dbReference>
<sequence length="287" mass="32479">MKQSTYLIADSGSTKTDWLVAVPGKTPVRFHSSGLNPFYQTKDEVLEIIEKEVIPYLYNTIDQVFFYGAGCADKTTSRPIYDALAEIIPSAEIIEVASDMLAAARGLCQNEAGIACILGTGANNTFYDGKKMVHSIGSLGFWLGDEGSGSYLGKTLLVHFLQKELPEDLDKQFEESYPGTNRLTVLEKVYRQPFPNRYFATFSHFISKNIKHPFIHKMVSDAFILFTEKYILKHKDAEMYPIHFTGSIAFYYQDILKSVLEEKGLMPGKILKSPMEMLFDYHVKTEM</sequence>
<dbReference type="RefSeq" id="WP_090340337.1">
    <property type="nucleotide sequence ID" value="NZ_FNXY01000009.1"/>
</dbReference>
<protein>
    <recommendedName>
        <fullName evidence="3">BadF-type ATPase</fullName>
    </recommendedName>
</protein>
<organism evidence="1 2">
    <name type="scientific">Dyadobacter koreensis</name>
    <dbReference type="NCBI Taxonomy" id="408657"/>
    <lineage>
        <taxon>Bacteria</taxon>
        <taxon>Pseudomonadati</taxon>
        <taxon>Bacteroidota</taxon>
        <taxon>Cytophagia</taxon>
        <taxon>Cytophagales</taxon>
        <taxon>Spirosomataceae</taxon>
        <taxon>Dyadobacter</taxon>
    </lineage>
</organism>
<dbReference type="Gene3D" id="1.10.720.160">
    <property type="match status" value="1"/>
</dbReference>
<dbReference type="InterPro" id="IPR052519">
    <property type="entry name" value="Euk-type_GlcNAc_Kinase"/>
</dbReference>
<gene>
    <name evidence="1" type="ORF">SAMN04487995_5269</name>
</gene>
<dbReference type="EMBL" id="FNXY01000009">
    <property type="protein sequence ID" value="SEJ55536.1"/>
    <property type="molecule type" value="Genomic_DNA"/>
</dbReference>
<dbReference type="Gene3D" id="3.30.420.40">
    <property type="match status" value="2"/>
</dbReference>
<evidence type="ECO:0008006" key="3">
    <source>
        <dbReference type="Google" id="ProtNLM"/>
    </source>
</evidence>
<dbReference type="InterPro" id="IPR043129">
    <property type="entry name" value="ATPase_NBD"/>
</dbReference>
<reference evidence="1 2" key="1">
    <citation type="submission" date="2016-10" db="EMBL/GenBank/DDBJ databases">
        <authorList>
            <person name="de Groot N.N."/>
        </authorList>
    </citation>
    <scope>NUCLEOTIDE SEQUENCE [LARGE SCALE GENOMIC DNA]</scope>
    <source>
        <strain evidence="1 2">DSM 19938</strain>
    </source>
</reference>
<keyword evidence="2" id="KW-1185">Reference proteome</keyword>
<name>A0A1H6ZSA2_9BACT</name>
<dbReference type="Proteomes" id="UP000199532">
    <property type="component" value="Unassembled WGS sequence"/>
</dbReference>
<dbReference type="AlphaFoldDB" id="A0A1H6ZSA2"/>
<dbReference type="STRING" id="408657.SAMN04487995_5269"/>
<proteinExistence type="predicted"/>
<dbReference type="PANTHER" id="PTHR43190">
    <property type="entry name" value="N-ACETYL-D-GLUCOSAMINE KINASE"/>
    <property type="match status" value="1"/>
</dbReference>
<evidence type="ECO:0000313" key="2">
    <source>
        <dbReference type="Proteomes" id="UP000199532"/>
    </source>
</evidence>
<dbReference type="OrthoDB" id="871343at2"/>
<evidence type="ECO:0000313" key="1">
    <source>
        <dbReference type="EMBL" id="SEJ55536.1"/>
    </source>
</evidence>
<accession>A0A1H6ZSA2</accession>
<dbReference type="CDD" id="cd24079">
    <property type="entry name" value="ASKHA_NBD_PG1100-like"/>
    <property type="match status" value="1"/>
</dbReference>
<dbReference type="SUPFAM" id="SSF53067">
    <property type="entry name" value="Actin-like ATPase domain"/>
    <property type="match status" value="2"/>
</dbReference>